<keyword evidence="2" id="KW-1185">Reference proteome</keyword>
<protein>
    <submittedName>
        <fullName evidence="1">Uncharacterized protein</fullName>
    </submittedName>
</protein>
<dbReference type="KEGG" id="ehr:EHR_3031"/>
<evidence type="ECO:0000313" key="2">
    <source>
        <dbReference type="Proteomes" id="UP000002895"/>
    </source>
</evidence>
<name>G0YP74_ENTHA</name>
<proteinExistence type="predicted"/>
<evidence type="ECO:0000313" key="1">
    <source>
        <dbReference type="EMBL" id="AEJ87194.1"/>
    </source>
</evidence>
<sequence length="69" mass="8262">MGGFVLEQKILDWLETKHKKQVSVTELISDWEMSDREKKEFLGSMKHFQTIKLAYVYRDNQVHSYLVVE</sequence>
<dbReference type="eggNOG" id="ENOG5030EV1">
    <property type="taxonomic scope" value="Bacteria"/>
</dbReference>
<dbReference type="PATRIC" id="fig|768486.3.peg.2764"/>
<dbReference type="HOGENOM" id="CLU_179169_1_0_9"/>
<gene>
    <name evidence="1" type="ordered locus">EHR_3031</name>
</gene>
<dbReference type="Proteomes" id="UP000002895">
    <property type="component" value="Plasmid pTG9790"/>
</dbReference>
<dbReference type="AlphaFoldDB" id="G0YP74"/>
<organism evidence="1 2">
    <name type="scientific">Enterococcus hirae (strain ATCC 9790 / DSM 20160 / JCM 8729 / LMG 6399 / NBRC 3181 / NCIMB 6459 / NCDO 1258 / NCTC 12367 / WDCM 00089 / R)</name>
    <dbReference type="NCBI Taxonomy" id="768486"/>
    <lineage>
        <taxon>Bacteria</taxon>
        <taxon>Bacillati</taxon>
        <taxon>Bacillota</taxon>
        <taxon>Bacilli</taxon>
        <taxon>Lactobacillales</taxon>
        <taxon>Enterococcaceae</taxon>
        <taxon>Enterococcus</taxon>
    </lineage>
</organism>
<keyword evidence="1" id="KW-0614">Plasmid</keyword>
<geneLocation type="plasmid" evidence="1 2">
    <name>pTG9790</name>
</geneLocation>
<accession>G0YP74</accession>
<reference evidence="1" key="1">
    <citation type="submission" date="2010-12" db="EMBL/GenBank/DDBJ databases">
        <title>Sequence of the endemic plasmid pTG9790 of Enterococcus faecalis ATCC9790.</title>
        <authorList>
            <person name="Gaechter T."/>
            <person name="Wunderlin C."/>
            <person name="Schmidheini T."/>
            <person name="Solioz M."/>
        </authorList>
    </citation>
    <scope>NUCLEOTIDE SEQUENCE [LARGE SCALE GENOMIC DNA]</scope>
    <source>
        <strain evidence="1">ATCC 9790</strain>
        <plasmid evidence="1">pTG9790</plasmid>
    </source>
</reference>
<dbReference type="EMBL" id="HQ724512">
    <property type="protein sequence ID" value="AEJ87194.1"/>
    <property type="molecule type" value="Genomic_DNA"/>
</dbReference>